<dbReference type="Proteomes" id="UP000638648">
    <property type="component" value="Unassembled WGS sequence"/>
</dbReference>
<comment type="caution">
    <text evidence="4">The sequence shown here is derived from an EMBL/GenBank/DDBJ whole genome shotgun (WGS) entry which is preliminary data.</text>
</comment>
<dbReference type="InterPro" id="IPR050425">
    <property type="entry name" value="NAD(P)_dehydrat-like"/>
</dbReference>
<dbReference type="PANTHER" id="PTHR10366">
    <property type="entry name" value="NAD DEPENDENT EPIMERASE/DEHYDRATASE"/>
    <property type="match status" value="1"/>
</dbReference>
<dbReference type="AlphaFoldDB" id="A0A927RIT9"/>
<dbReference type="Gene3D" id="3.40.50.720">
    <property type="entry name" value="NAD(P)-binding Rossmann-like Domain"/>
    <property type="match status" value="1"/>
</dbReference>
<accession>A0A927RIT9</accession>
<proteinExistence type="inferred from homology"/>
<keyword evidence="1" id="KW-0560">Oxidoreductase</keyword>
<name>A0A927RIT9_9ACTN</name>
<dbReference type="PANTHER" id="PTHR10366:SF564">
    <property type="entry name" value="STEROL-4-ALPHA-CARBOXYLATE 3-DEHYDROGENASE, DECARBOXYLATING"/>
    <property type="match status" value="1"/>
</dbReference>
<evidence type="ECO:0000313" key="4">
    <source>
        <dbReference type="EMBL" id="MBE1606541.1"/>
    </source>
</evidence>
<comment type="similarity">
    <text evidence="2">Belongs to the NAD(P)-dependent epimerase/dehydratase family. Dihydroflavonol-4-reductase subfamily.</text>
</comment>
<dbReference type="RefSeq" id="WP_192750649.1">
    <property type="nucleotide sequence ID" value="NZ_BAABJL010000147.1"/>
</dbReference>
<keyword evidence="5" id="KW-1185">Reference proteome</keyword>
<reference evidence="4" key="1">
    <citation type="submission" date="2020-10" db="EMBL/GenBank/DDBJ databases">
        <title>Sequencing the genomes of 1000 actinobacteria strains.</title>
        <authorList>
            <person name="Klenk H.-P."/>
        </authorList>
    </citation>
    <scope>NUCLEOTIDE SEQUENCE</scope>
    <source>
        <strain evidence="4">DSM 45354</strain>
    </source>
</reference>
<dbReference type="InterPro" id="IPR036291">
    <property type="entry name" value="NAD(P)-bd_dom_sf"/>
</dbReference>
<dbReference type="SUPFAM" id="SSF51735">
    <property type="entry name" value="NAD(P)-binding Rossmann-fold domains"/>
    <property type="match status" value="1"/>
</dbReference>
<dbReference type="Pfam" id="PF01370">
    <property type="entry name" value="Epimerase"/>
    <property type="match status" value="1"/>
</dbReference>
<dbReference type="FunFam" id="3.40.50.720:FF:000336">
    <property type="entry name" value="Aldehyde reductase"/>
    <property type="match status" value="1"/>
</dbReference>
<protein>
    <submittedName>
        <fullName evidence="4">Nucleoside-diphosphate-sugar epimerase</fullName>
    </submittedName>
</protein>
<dbReference type="InterPro" id="IPR001509">
    <property type="entry name" value="Epimerase_deHydtase"/>
</dbReference>
<evidence type="ECO:0000259" key="3">
    <source>
        <dbReference type="Pfam" id="PF01370"/>
    </source>
</evidence>
<evidence type="ECO:0000256" key="1">
    <source>
        <dbReference type="ARBA" id="ARBA00023002"/>
    </source>
</evidence>
<gene>
    <name evidence="4" type="ORF">HEB94_003389</name>
</gene>
<evidence type="ECO:0000256" key="2">
    <source>
        <dbReference type="ARBA" id="ARBA00023445"/>
    </source>
</evidence>
<dbReference type="GO" id="GO:0016616">
    <property type="term" value="F:oxidoreductase activity, acting on the CH-OH group of donors, NAD or NADP as acceptor"/>
    <property type="evidence" value="ECO:0007669"/>
    <property type="project" value="TreeGrafter"/>
</dbReference>
<evidence type="ECO:0000313" key="5">
    <source>
        <dbReference type="Proteomes" id="UP000638648"/>
    </source>
</evidence>
<organism evidence="4 5">
    <name type="scientific">Actinopolymorpha pittospori</name>
    <dbReference type="NCBI Taxonomy" id="648752"/>
    <lineage>
        <taxon>Bacteria</taxon>
        <taxon>Bacillati</taxon>
        <taxon>Actinomycetota</taxon>
        <taxon>Actinomycetes</taxon>
        <taxon>Propionibacteriales</taxon>
        <taxon>Actinopolymorphaceae</taxon>
        <taxon>Actinopolymorpha</taxon>
    </lineage>
</organism>
<feature type="domain" description="NAD-dependent epimerase/dehydratase" evidence="3">
    <location>
        <begin position="5"/>
        <end position="241"/>
    </location>
</feature>
<dbReference type="EMBL" id="JADBEM010000001">
    <property type="protein sequence ID" value="MBE1606541.1"/>
    <property type="molecule type" value="Genomic_DNA"/>
</dbReference>
<sequence length="343" mass="36525">MAQTVLVTGGTGYVAGWCVAELLRRGYRVRSTVRDGSRGATVRRAVSSVVDPTDRLSLVVADLTADDGWDAAVDGVDFVLHVASPLGDTARGADDLIVPARDGALRVLRAAADAGVQRVVLTSAANAASPSSYGDDSVTDETLWTDPDDPTLIPYRRAKTIAEKAAWDFMADHDGPTTLTTILPGAVFGPILDVGHLGTTRIIARMLDGSMRGAPRIAFEIVDVRDIADIHIRAMTAPAAAGERFLATGELVSMREMARALRAGLGPAADKAPTRELPDVAVRFAARFLDPSLREIVPALGRRNRHRTDKARRLLGWQPRPAAETLVDCARSLIEAKAAQVGP</sequence>